<organism evidence="4 5">
    <name type="scientific">Ranatra chinensis</name>
    <dbReference type="NCBI Taxonomy" id="642074"/>
    <lineage>
        <taxon>Eukaryota</taxon>
        <taxon>Metazoa</taxon>
        <taxon>Ecdysozoa</taxon>
        <taxon>Arthropoda</taxon>
        <taxon>Hexapoda</taxon>
        <taxon>Insecta</taxon>
        <taxon>Pterygota</taxon>
        <taxon>Neoptera</taxon>
        <taxon>Paraneoptera</taxon>
        <taxon>Hemiptera</taxon>
        <taxon>Heteroptera</taxon>
        <taxon>Panheteroptera</taxon>
        <taxon>Nepomorpha</taxon>
        <taxon>Nepidae</taxon>
        <taxon>Ranatrinae</taxon>
        <taxon>Ranatra</taxon>
    </lineage>
</organism>
<keyword evidence="5" id="KW-1185">Reference proteome</keyword>
<evidence type="ECO:0000256" key="1">
    <source>
        <dbReference type="ARBA" id="ARBA00022553"/>
    </source>
</evidence>
<dbReference type="Proteomes" id="UP001558652">
    <property type="component" value="Unassembled WGS sequence"/>
</dbReference>
<evidence type="ECO:0000313" key="5">
    <source>
        <dbReference type="Proteomes" id="UP001558652"/>
    </source>
</evidence>
<reference evidence="4 5" key="1">
    <citation type="submission" date="2024-07" db="EMBL/GenBank/DDBJ databases">
        <title>Chromosome-level genome assembly of the water stick insect Ranatra chinensis (Heteroptera: Nepidae).</title>
        <authorList>
            <person name="Liu X."/>
        </authorList>
    </citation>
    <scope>NUCLEOTIDE SEQUENCE [LARGE SCALE GENOMIC DNA]</scope>
    <source>
        <strain evidence="4">Cailab_2021Rc</strain>
        <tissue evidence="4">Muscle</tissue>
    </source>
</reference>
<accession>A0ABD0YQV2</accession>
<feature type="compositionally biased region" description="Basic and acidic residues" evidence="3">
    <location>
        <begin position="32"/>
        <end position="47"/>
    </location>
</feature>
<protein>
    <submittedName>
        <fullName evidence="4">Uncharacterized protein</fullName>
    </submittedName>
</protein>
<feature type="region of interest" description="Disordered" evidence="3">
    <location>
        <begin position="75"/>
        <end position="162"/>
    </location>
</feature>
<feature type="compositionally biased region" description="Low complexity" evidence="3">
    <location>
        <begin position="92"/>
        <end position="105"/>
    </location>
</feature>
<name>A0ABD0YQV2_9HEMI</name>
<proteinExistence type="predicted"/>
<dbReference type="EMBL" id="JBFDAA010000009">
    <property type="protein sequence ID" value="KAL1128872.1"/>
    <property type="molecule type" value="Genomic_DNA"/>
</dbReference>
<gene>
    <name evidence="4" type="ORF">AAG570_013406</name>
</gene>
<feature type="region of interest" description="Disordered" evidence="3">
    <location>
        <begin position="22"/>
        <end position="49"/>
    </location>
</feature>
<dbReference type="AlphaFoldDB" id="A0ABD0YQV2"/>
<keyword evidence="1" id="KW-0597">Phosphoprotein</keyword>
<sequence>MFLLLPFNFQTVKPLLEQLGAELSETEDSPEEGEKTATVERKAAVKEELDDAVPPHALLDVSVVKSKAELATRGGLANRQLPTSKKGGGGLSNSSSDYGLSATDDSGGDGSSDCEEQQQQQQLSTIAATSATSITSSSSTASSIYHHQQQVTRHRHMSSSSVSSTVASHVAWTHSIPQQTEQLKQVLAERERRLEQNGGAATSSMPLNLVEEIRQAVNQANAKGQ</sequence>
<evidence type="ECO:0000256" key="3">
    <source>
        <dbReference type="SAM" id="MobiDB-lite"/>
    </source>
</evidence>
<dbReference type="InterPro" id="IPR043446">
    <property type="entry name" value="Neurabin-like"/>
</dbReference>
<feature type="compositionally biased region" description="Low complexity" evidence="3">
    <location>
        <begin position="117"/>
        <end position="144"/>
    </location>
</feature>
<keyword evidence="2" id="KW-0175">Coiled coil</keyword>
<comment type="caution">
    <text evidence="4">The sequence shown here is derived from an EMBL/GenBank/DDBJ whole genome shotgun (WGS) entry which is preliminary data.</text>
</comment>
<evidence type="ECO:0000313" key="4">
    <source>
        <dbReference type="EMBL" id="KAL1128872.1"/>
    </source>
</evidence>
<evidence type="ECO:0000256" key="2">
    <source>
        <dbReference type="ARBA" id="ARBA00023054"/>
    </source>
</evidence>
<dbReference type="PANTHER" id="PTHR16154:SF6">
    <property type="entry name" value="SPINOPHILIN, ISOFORM J"/>
    <property type="match status" value="1"/>
</dbReference>
<dbReference type="PANTHER" id="PTHR16154">
    <property type="entry name" value="NEURABIN"/>
    <property type="match status" value="1"/>
</dbReference>